<evidence type="ECO:0000313" key="5">
    <source>
        <dbReference type="Proteomes" id="UP001497497"/>
    </source>
</evidence>
<evidence type="ECO:0000313" key="4">
    <source>
        <dbReference type="EMBL" id="CAL1539904.1"/>
    </source>
</evidence>
<feature type="compositionally biased region" description="Polar residues" evidence="1">
    <location>
        <begin position="256"/>
        <end position="276"/>
    </location>
</feature>
<feature type="compositionally biased region" description="Basic and acidic residues" evidence="1">
    <location>
        <begin position="385"/>
        <end position="396"/>
    </location>
</feature>
<sequence>MGVWRPSTSLWTAGITAMLLSKCVLGQLNPALANDPLNTNAASNIFYFDSNSDCNGPIKNLFGIQATIRGSDLSSQRLGPTTCTIRLRSEGQFDGTVLDIEVKSMNILDCTTQVAIYDGDGAQILLMSYDCRSSQNQNRKRFLTSGNTATFIMTRQNVNSFQFDIEITINPVRSGADAGYENNYGKDNPFAFDKFPQEAIVGMISGFYVFILIICVAVIIYQNRTFAGLNKKWETHQLATLKTGIGFDAKSQMTQPSHISTVGGMNSRGPASQYSTHPIERKKVPRSEDGDSGVYYNEESFQKRRLMNEENVRPKDRYVANSAYSEPEDARDSFVEKVITSRVKTRNNRPPSYAEALSDQPSESSEEEDHSDGSSSGSSVGKRSVSSEEERSERSSARSRSTRSGTPSETESESESDAPSSRRGHRTRPGKPKKKKRRDSSDADGGPSRPRHQHQQPPTAVQMQRPPMQSMPYGAYPPGQFVPMMAGPPAFQPVPMVPGYPPPRYPVEPRPVRGPQVHPTDIPVYSYLVQRGYKPVEDSNTSQGSGGDTPRSGNGRLEEPELRLDSGVEYMRR</sequence>
<dbReference type="Proteomes" id="UP001497497">
    <property type="component" value="Unassembled WGS sequence"/>
</dbReference>
<feature type="compositionally biased region" description="Low complexity" evidence="1">
    <location>
        <begin position="398"/>
        <end position="409"/>
    </location>
</feature>
<feature type="transmembrane region" description="Helical" evidence="2">
    <location>
        <begin position="199"/>
        <end position="221"/>
    </location>
</feature>
<feature type="compositionally biased region" description="Low complexity" evidence="1">
    <location>
        <begin position="373"/>
        <end position="384"/>
    </location>
</feature>
<evidence type="ECO:0000256" key="1">
    <source>
        <dbReference type="SAM" id="MobiDB-lite"/>
    </source>
</evidence>
<feature type="signal peptide" evidence="3">
    <location>
        <begin position="1"/>
        <end position="26"/>
    </location>
</feature>
<name>A0AAV2I060_LYMST</name>
<evidence type="ECO:0000256" key="3">
    <source>
        <dbReference type="SAM" id="SignalP"/>
    </source>
</evidence>
<evidence type="ECO:0008006" key="6">
    <source>
        <dbReference type="Google" id="ProtNLM"/>
    </source>
</evidence>
<organism evidence="4 5">
    <name type="scientific">Lymnaea stagnalis</name>
    <name type="common">Great pond snail</name>
    <name type="synonym">Helix stagnalis</name>
    <dbReference type="NCBI Taxonomy" id="6523"/>
    <lineage>
        <taxon>Eukaryota</taxon>
        <taxon>Metazoa</taxon>
        <taxon>Spiralia</taxon>
        <taxon>Lophotrochozoa</taxon>
        <taxon>Mollusca</taxon>
        <taxon>Gastropoda</taxon>
        <taxon>Heterobranchia</taxon>
        <taxon>Euthyneura</taxon>
        <taxon>Panpulmonata</taxon>
        <taxon>Hygrophila</taxon>
        <taxon>Lymnaeoidea</taxon>
        <taxon>Lymnaeidae</taxon>
        <taxon>Lymnaea</taxon>
    </lineage>
</organism>
<keyword evidence="2" id="KW-0472">Membrane</keyword>
<feature type="compositionally biased region" description="Basic residues" evidence="1">
    <location>
        <begin position="422"/>
        <end position="438"/>
    </location>
</feature>
<accession>A0AAV2I060</accession>
<evidence type="ECO:0000256" key="2">
    <source>
        <dbReference type="SAM" id="Phobius"/>
    </source>
</evidence>
<feature type="compositionally biased region" description="Basic and acidic residues" evidence="1">
    <location>
        <begin position="278"/>
        <end position="289"/>
    </location>
</feature>
<feature type="chain" id="PRO_5043729805" description="CUB domain-containing protein" evidence="3">
    <location>
        <begin position="27"/>
        <end position="573"/>
    </location>
</feature>
<protein>
    <recommendedName>
        <fullName evidence="6">CUB domain-containing protein</fullName>
    </recommendedName>
</protein>
<comment type="caution">
    <text evidence="4">The sequence shown here is derived from an EMBL/GenBank/DDBJ whole genome shotgun (WGS) entry which is preliminary data.</text>
</comment>
<dbReference type="AlphaFoldDB" id="A0AAV2I060"/>
<feature type="compositionally biased region" description="Basic and acidic residues" evidence="1">
    <location>
        <begin position="556"/>
        <end position="573"/>
    </location>
</feature>
<keyword evidence="3" id="KW-0732">Signal</keyword>
<reference evidence="4 5" key="1">
    <citation type="submission" date="2024-04" db="EMBL/GenBank/DDBJ databases">
        <authorList>
            <consortium name="Genoscope - CEA"/>
            <person name="William W."/>
        </authorList>
    </citation>
    <scope>NUCLEOTIDE SEQUENCE [LARGE SCALE GENOMIC DNA]</scope>
</reference>
<dbReference type="EMBL" id="CAXITT010000360">
    <property type="protein sequence ID" value="CAL1539904.1"/>
    <property type="molecule type" value="Genomic_DNA"/>
</dbReference>
<feature type="region of interest" description="Disordered" evidence="1">
    <location>
        <begin position="342"/>
        <end position="474"/>
    </location>
</feature>
<keyword evidence="2" id="KW-0812">Transmembrane</keyword>
<proteinExistence type="predicted"/>
<feature type="region of interest" description="Disordered" evidence="1">
    <location>
        <begin position="256"/>
        <end position="297"/>
    </location>
</feature>
<keyword evidence="2" id="KW-1133">Transmembrane helix</keyword>
<feature type="region of interest" description="Disordered" evidence="1">
    <location>
        <begin position="530"/>
        <end position="573"/>
    </location>
</feature>
<keyword evidence="5" id="KW-1185">Reference proteome</keyword>
<gene>
    <name evidence="4" type="ORF">GSLYS_00013637001</name>
</gene>